<evidence type="ECO:0000256" key="3">
    <source>
        <dbReference type="ARBA" id="ARBA00022679"/>
    </source>
</evidence>
<comment type="catalytic activity">
    <reaction evidence="1">
        <text>S-ubiquitinyl-[E2 ubiquitin-conjugating enzyme]-L-cysteine + [acceptor protein]-L-lysine = [E2 ubiquitin-conjugating enzyme]-L-cysteine + N(6)-ubiquitinyl-[acceptor protein]-L-lysine.</text>
        <dbReference type="EC" id="2.3.2.27"/>
    </reaction>
</comment>
<dbReference type="GO" id="GO:0008270">
    <property type="term" value="F:zinc ion binding"/>
    <property type="evidence" value="ECO:0007669"/>
    <property type="project" value="UniProtKB-KW"/>
</dbReference>
<evidence type="ECO:0000256" key="15">
    <source>
        <dbReference type="ARBA" id="ARBA00082108"/>
    </source>
</evidence>
<dbReference type="Ensembl" id="ENSBJAT00000001470.1">
    <property type="protein sequence ID" value="ENSBJAP00000001438.1"/>
    <property type="gene ID" value="ENSBJAG00000001085.1"/>
</dbReference>
<dbReference type="SMART" id="SM00184">
    <property type="entry name" value="RING"/>
    <property type="match status" value="1"/>
</dbReference>
<dbReference type="EC" id="2.3.2.27" evidence="2"/>
<evidence type="ECO:0000313" key="19">
    <source>
        <dbReference type="Proteomes" id="UP000694555"/>
    </source>
</evidence>
<dbReference type="CDD" id="cd23130">
    <property type="entry name" value="RING-HC_EHV1-like"/>
    <property type="match status" value="1"/>
</dbReference>
<sequence length="140" mass="15623">ELVGDASPWGAGRVSFLRDPGHFFHPFPGPDSDPALSFSSSVTAAAAAPVRGRGSMSLDHCPICLGSWEEASFVMPCLHRFCYPCILRWAESKPECPLCKRRILSILHSVRADDDYMEVSCHRPSLLQQIQHRRAPRHLI</sequence>
<evidence type="ECO:0000256" key="14">
    <source>
        <dbReference type="ARBA" id="ARBA00079184"/>
    </source>
</evidence>
<feature type="domain" description="RING-type" evidence="17">
    <location>
        <begin position="61"/>
        <end position="100"/>
    </location>
</feature>
<dbReference type="Pfam" id="PF13923">
    <property type="entry name" value="zf-C3HC4_2"/>
    <property type="match status" value="1"/>
</dbReference>
<dbReference type="PANTHER" id="PTHR46077:SF1">
    <property type="entry name" value="TOP1 BINDING ARGININE_SERINE RICH PROTEIN, E3 UBIQUITIN LIGASE"/>
    <property type="match status" value="1"/>
</dbReference>
<keyword evidence="8" id="KW-0805">Transcription regulation</keyword>
<keyword evidence="19" id="KW-1185">Reference proteome</keyword>
<evidence type="ECO:0000256" key="4">
    <source>
        <dbReference type="ARBA" id="ARBA00022723"/>
    </source>
</evidence>
<dbReference type="GO" id="GO:0032391">
    <property type="term" value="C:photoreceptor connecting cilium"/>
    <property type="evidence" value="ECO:0007669"/>
    <property type="project" value="UniProtKB-ARBA"/>
</dbReference>
<organism evidence="18 19">
    <name type="scientific">Buteo japonicus</name>
    <dbReference type="NCBI Taxonomy" id="224669"/>
    <lineage>
        <taxon>Eukaryota</taxon>
        <taxon>Metazoa</taxon>
        <taxon>Chordata</taxon>
        <taxon>Craniata</taxon>
        <taxon>Vertebrata</taxon>
        <taxon>Euteleostomi</taxon>
        <taxon>Archelosauria</taxon>
        <taxon>Archosauria</taxon>
        <taxon>Dinosauria</taxon>
        <taxon>Saurischia</taxon>
        <taxon>Theropoda</taxon>
        <taxon>Coelurosauria</taxon>
        <taxon>Aves</taxon>
        <taxon>Neognathae</taxon>
        <taxon>Neoaves</taxon>
        <taxon>Telluraves</taxon>
        <taxon>Accipitrimorphae</taxon>
        <taxon>Accipitriformes</taxon>
        <taxon>Accipitridae</taxon>
        <taxon>Accipitrinae</taxon>
        <taxon>Buteo</taxon>
    </lineage>
</organism>
<dbReference type="GO" id="GO:0000209">
    <property type="term" value="P:protein polyubiquitination"/>
    <property type="evidence" value="ECO:0007669"/>
    <property type="project" value="TreeGrafter"/>
</dbReference>
<dbReference type="GO" id="GO:0061630">
    <property type="term" value="F:ubiquitin protein ligase activity"/>
    <property type="evidence" value="ECO:0007669"/>
    <property type="project" value="UniProtKB-EC"/>
</dbReference>
<evidence type="ECO:0000256" key="7">
    <source>
        <dbReference type="ARBA" id="ARBA00022833"/>
    </source>
</evidence>
<dbReference type="FunFam" id="3.30.40.10:FF:000136">
    <property type="entry name" value="E3 ubiquitin-protein ligase Topors"/>
    <property type="match status" value="1"/>
</dbReference>
<evidence type="ECO:0000256" key="11">
    <source>
        <dbReference type="ARBA" id="ARBA00076856"/>
    </source>
</evidence>
<dbReference type="PANTHER" id="PTHR46077">
    <property type="entry name" value="E3 UBIQUITIN-PROTEIN LIGASE TOPORS"/>
    <property type="match status" value="1"/>
</dbReference>
<evidence type="ECO:0000256" key="6">
    <source>
        <dbReference type="ARBA" id="ARBA00022786"/>
    </source>
</evidence>
<evidence type="ECO:0000256" key="9">
    <source>
        <dbReference type="ARBA" id="ARBA00023163"/>
    </source>
</evidence>
<evidence type="ECO:0000256" key="12">
    <source>
        <dbReference type="ARBA" id="ARBA00076940"/>
    </source>
</evidence>
<evidence type="ECO:0000256" key="10">
    <source>
        <dbReference type="ARBA" id="ARBA00071236"/>
    </source>
</evidence>
<evidence type="ECO:0000256" key="8">
    <source>
        <dbReference type="ARBA" id="ARBA00023015"/>
    </source>
</evidence>
<dbReference type="GO" id="GO:0008630">
    <property type="term" value="P:intrinsic apoptotic signaling pathway in response to DNA damage"/>
    <property type="evidence" value="ECO:0007669"/>
    <property type="project" value="UniProtKB-ARBA"/>
</dbReference>
<proteinExistence type="predicted"/>
<evidence type="ECO:0000259" key="17">
    <source>
        <dbReference type="PROSITE" id="PS50089"/>
    </source>
</evidence>
<keyword evidence="6" id="KW-0833">Ubl conjugation pathway</keyword>
<dbReference type="Gene3D" id="3.30.40.10">
    <property type="entry name" value="Zinc/RING finger domain, C3HC4 (zinc finger)"/>
    <property type="match status" value="1"/>
</dbReference>
<keyword evidence="9" id="KW-0804">Transcription</keyword>
<reference evidence="18" key="2">
    <citation type="submission" date="2025-09" db="UniProtKB">
        <authorList>
            <consortium name="Ensembl"/>
        </authorList>
    </citation>
    <scope>IDENTIFICATION</scope>
</reference>
<dbReference type="InterPro" id="IPR017907">
    <property type="entry name" value="Znf_RING_CS"/>
</dbReference>
<dbReference type="InterPro" id="IPR001841">
    <property type="entry name" value="Znf_RING"/>
</dbReference>
<dbReference type="AlphaFoldDB" id="A0A8B9Z1T2"/>
<keyword evidence="5 16" id="KW-0863">Zinc-finger</keyword>
<evidence type="ECO:0000256" key="16">
    <source>
        <dbReference type="PROSITE-ProRule" id="PRU00175"/>
    </source>
</evidence>
<dbReference type="PROSITE" id="PS50089">
    <property type="entry name" value="ZF_RING_2"/>
    <property type="match status" value="1"/>
</dbReference>
<protein>
    <recommendedName>
        <fullName evidence="10">E3 ubiquitin-protein ligase Topors</fullName>
        <ecNumber evidence="2">2.3.2.27</ecNumber>
    </recommendedName>
    <alternativeName>
        <fullName evidence="11">RING-type E3 ubiquitin transferase Topors</fullName>
    </alternativeName>
    <alternativeName>
        <fullName evidence="13">SUMO1-protein E3 ligase Topors</fullName>
    </alternativeName>
    <alternativeName>
        <fullName evidence="12">Topoisomerase I-binding RING finger protein</fullName>
    </alternativeName>
    <alternativeName>
        <fullName evidence="14">Topoisomerase I-binding arginine/serine-rich protein</fullName>
    </alternativeName>
    <alternativeName>
        <fullName evidence="15">Tumor suppressor p53-binding protein 3</fullName>
    </alternativeName>
</protein>
<name>A0A8B9Z1T2_9AVES</name>
<keyword evidence="4" id="KW-0479">Metal-binding</keyword>
<evidence type="ECO:0000256" key="2">
    <source>
        <dbReference type="ARBA" id="ARBA00012483"/>
    </source>
</evidence>
<reference evidence="18" key="1">
    <citation type="submission" date="2025-08" db="UniProtKB">
        <authorList>
            <consortium name="Ensembl"/>
        </authorList>
    </citation>
    <scope>IDENTIFICATION</scope>
</reference>
<dbReference type="Proteomes" id="UP000694555">
    <property type="component" value="Unplaced"/>
</dbReference>
<keyword evidence="7" id="KW-0862">Zinc</keyword>
<evidence type="ECO:0000313" key="18">
    <source>
        <dbReference type="Ensembl" id="ENSBJAP00000001438.1"/>
    </source>
</evidence>
<dbReference type="GO" id="GO:0006513">
    <property type="term" value="P:protein monoubiquitination"/>
    <property type="evidence" value="ECO:0007669"/>
    <property type="project" value="TreeGrafter"/>
</dbReference>
<evidence type="ECO:0000256" key="1">
    <source>
        <dbReference type="ARBA" id="ARBA00000900"/>
    </source>
</evidence>
<keyword evidence="3" id="KW-0808">Transferase</keyword>
<evidence type="ECO:0000256" key="13">
    <source>
        <dbReference type="ARBA" id="ARBA00079040"/>
    </source>
</evidence>
<dbReference type="SUPFAM" id="SSF57850">
    <property type="entry name" value="RING/U-box"/>
    <property type="match status" value="1"/>
</dbReference>
<accession>A0A8B9Z1T2</accession>
<evidence type="ECO:0000256" key="5">
    <source>
        <dbReference type="ARBA" id="ARBA00022771"/>
    </source>
</evidence>
<dbReference type="InterPro" id="IPR013083">
    <property type="entry name" value="Znf_RING/FYVE/PHD"/>
</dbReference>
<dbReference type="PROSITE" id="PS00518">
    <property type="entry name" value="ZF_RING_1"/>
    <property type="match status" value="1"/>
</dbReference>